<dbReference type="Proteomes" id="UP000472277">
    <property type="component" value="Chromosome 25"/>
</dbReference>
<dbReference type="SUPFAM" id="SSF56219">
    <property type="entry name" value="DNase I-like"/>
    <property type="match status" value="1"/>
</dbReference>
<dbReference type="InterPro" id="IPR036691">
    <property type="entry name" value="Endo/exonu/phosph_ase_sf"/>
</dbReference>
<reference evidence="1" key="1">
    <citation type="submission" date="2025-08" db="UniProtKB">
        <authorList>
            <consortium name="Ensembl"/>
        </authorList>
    </citation>
    <scope>IDENTIFICATION</scope>
</reference>
<name>A0A674BEJ3_SALTR</name>
<sequence>LLTKPHDLCFGCLSILCLNVRGLNAKIKRTQCLDLMRCKNIDIAFIQESHLRVGDIPHLQDKVYKVAASTSGASKSKGAQGYFRSLIAFVSIYAPAVFEDSFFPGLTKELLSLSEDELVIGADMNAVFDLNLDRST</sequence>
<protein>
    <recommendedName>
        <fullName evidence="3">Endonuclease/exonuclease/phosphatase domain-containing protein</fullName>
    </recommendedName>
</protein>
<dbReference type="OMA" id="GRITYCK"/>
<dbReference type="InParanoid" id="A0A674BEJ3"/>
<keyword evidence="2" id="KW-1185">Reference proteome</keyword>
<evidence type="ECO:0000313" key="1">
    <source>
        <dbReference type="Ensembl" id="ENSSTUP00000069401.1"/>
    </source>
</evidence>
<reference evidence="1" key="2">
    <citation type="submission" date="2025-09" db="UniProtKB">
        <authorList>
            <consortium name="Ensembl"/>
        </authorList>
    </citation>
    <scope>IDENTIFICATION</scope>
</reference>
<accession>A0A674BEJ3</accession>
<organism evidence="1 2">
    <name type="scientific">Salmo trutta</name>
    <name type="common">Brown trout</name>
    <dbReference type="NCBI Taxonomy" id="8032"/>
    <lineage>
        <taxon>Eukaryota</taxon>
        <taxon>Metazoa</taxon>
        <taxon>Chordata</taxon>
        <taxon>Craniata</taxon>
        <taxon>Vertebrata</taxon>
        <taxon>Euteleostomi</taxon>
        <taxon>Actinopterygii</taxon>
        <taxon>Neopterygii</taxon>
        <taxon>Teleostei</taxon>
        <taxon>Protacanthopterygii</taxon>
        <taxon>Salmoniformes</taxon>
        <taxon>Salmonidae</taxon>
        <taxon>Salmoninae</taxon>
        <taxon>Salmo</taxon>
    </lineage>
</organism>
<proteinExistence type="predicted"/>
<dbReference type="Gene3D" id="3.60.10.10">
    <property type="entry name" value="Endonuclease/exonuclease/phosphatase"/>
    <property type="match status" value="1"/>
</dbReference>
<dbReference type="Ensembl" id="ENSSTUT00000073724.1">
    <property type="protein sequence ID" value="ENSSTUP00000069401.1"/>
    <property type="gene ID" value="ENSSTUG00000030473.1"/>
</dbReference>
<dbReference type="GeneTree" id="ENSGT00980000198652"/>
<dbReference type="AlphaFoldDB" id="A0A674BEJ3"/>
<evidence type="ECO:0000313" key="2">
    <source>
        <dbReference type="Proteomes" id="UP000472277"/>
    </source>
</evidence>
<evidence type="ECO:0008006" key="3">
    <source>
        <dbReference type="Google" id="ProtNLM"/>
    </source>
</evidence>